<dbReference type="Gene3D" id="3.30.40.10">
    <property type="entry name" value="Zinc/RING finger domain, C3HC4 (zinc finger)"/>
    <property type="match status" value="1"/>
</dbReference>
<dbReference type="PROSITE" id="PS50089">
    <property type="entry name" value="ZF_RING_2"/>
    <property type="match status" value="1"/>
</dbReference>
<feature type="compositionally biased region" description="Basic and acidic residues" evidence="5">
    <location>
        <begin position="26"/>
        <end position="38"/>
    </location>
</feature>
<organism evidence="7">
    <name type="scientific">Guillardia theta</name>
    <name type="common">Cryptophyte</name>
    <name type="synonym">Cryptomonas phi</name>
    <dbReference type="NCBI Taxonomy" id="55529"/>
    <lineage>
        <taxon>Eukaryota</taxon>
        <taxon>Cryptophyceae</taxon>
        <taxon>Pyrenomonadales</taxon>
        <taxon>Geminigeraceae</taxon>
        <taxon>Guillardia</taxon>
    </lineage>
</organism>
<feature type="compositionally biased region" description="Low complexity" evidence="5">
    <location>
        <begin position="82"/>
        <end position="92"/>
    </location>
</feature>
<dbReference type="Pfam" id="PF13639">
    <property type="entry name" value="zf-RING_2"/>
    <property type="match status" value="1"/>
</dbReference>
<evidence type="ECO:0000313" key="7">
    <source>
        <dbReference type="EMBL" id="CAE2311983.1"/>
    </source>
</evidence>
<name>A0A7S4L1X5_GUITH</name>
<dbReference type="PANTHER" id="PTHR15710">
    <property type="entry name" value="E3 UBIQUITIN-PROTEIN LIGASE PRAJA"/>
    <property type="match status" value="1"/>
</dbReference>
<dbReference type="AlphaFoldDB" id="A0A7S4L1X5"/>
<evidence type="ECO:0000256" key="1">
    <source>
        <dbReference type="ARBA" id="ARBA00022723"/>
    </source>
</evidence>
<evidence type="ECO:0000259" key="6">
    <source>
        <dbReference type="PROSITE" id="PS50089"/>
    </source>
</evidence>
<dbReference type="SUPFAM" id="SSF57850">
    <property type="entry name" value="RING/U-box"/>
    <property type="match status" value="1"/>
</dbReference>
<feature type="domain" description="RING-type" evidence="6">
    <location>
        <begin position="178"/>
        <end position="217"/>
    </location>
</feature>
<dbReference type="EMBL" id="HBKN01028329">
    <property type="protein sequence ID" value="CAE2311983.1"/>
    <property type="molecule type" value="Transcribed_RNA"/>
</dbReference>
<dbReference type="InterPro" id="IPR001841">
    <property type="entry name" value="Znf_RING"/>
</dbReference>
<protein>
    <recommendedName>
        <fullName evidence="6">RING-type domain-containing protein</fullName>
    </recommendedName>
</protein>
<dbReference type="GO" id="GO:0008270">
    <property type="term" value="F:zinc ion binding"/>
    <property type="evidence" value="ECO:0007669"/>
    <property type="project" value="UniProtKB-KW"/>
</dbReference>
<evidence type="ECO:0000256" key="2">
    <source>
        <dbReference type="ARBA" id="ARBA00022771"/>
    </source>
</evidence>
<keyword evidence="2 4" id="KW-0863">Zinc-finger</keyword>
<evidence type="ECO:0000256" key="3">
    <source>
        <dbReference type="ARBA" id="ARBA00022833"/>
    </source>
</evidence>
<evidence type="ECO:0000256" key="5">
    <source>
        <dbReference type="SAM" id="MobiDB-lite"/>
    </source>
</evidence>
<keyword evidence="1" id="KW-0479">Metal-binding</keyword>
<evidence type="ECO:0000256" key="4">
    <source>
        <dbReference type="PROSITE-ProRule" id="PRU00175"/>
    </source>
</evidence>
<reference evidence="7" key="1">
    <citation type="submission" date="2021-01" db="EMBL/GenBank/DDBJ databases">
        <authorList>
            <person name="Corre E."/>
            <person name="Pelletier E."/>
            <person name="Niang G."/>
            <person name="Scheremetjew M."/>
            <person name="Finn R."/>
            <person name="Kale V."/>
            <person name="Holt S."/>
            <person name="Cochrane G."/>
            <person name="Meng A."/>
            <person name="Brown T."/>
            <person name="Cohen L."/>
        </authorList>
    </citation>
    <scope>NUCLEOTIDE SEQUENCE</scope>
    <source>
        <strain evidence="7">CCMP 2712</strain>
    </source>
</reference>
<feature type="region of interest" description="Disordered" evidence="5">
    <location>
        <begin position="26"/>
        <end position="59"/>
    </location>
</feature>
<feature type="region of interest" description="Disordered" evidence="5">
    <location>
        <begin position="73"/>
        <end position="114"/>
    </location>
</feature>
<dbReference type="InterPro" id="IPR013083">
    <property type="entry name" value="Znf_RING/FYVE/PHD"/>
</dbReference>
<feature type="compositionally biased region" description="Basic residues" evidence="5">
    <location>
        <begin position="93"/>
        <end position="102"/>
    </location>
</feature>
<accession>A0A7S4L1X5</accession>
<keyword evidence="3" id="KW-0862">Zinc</keyword>
<gene>
    <name evidence="7" type="ORF">GTHE00462_LOCUS21934</name>
</gene>
<proteinExistence type="predicted"/>
<sequence>MPLVYVSDLELSVALGARRSGLHDRALHDESIGEESKTSLDYLNEESSNSPDLSETGYEGIAPESRQQSIHSLNGNRKRKFSNSSQNSYRSSSQRRAHRRDRTRSGSIENREEVPPLGPVLRTAEKLPIAYGGLSEYFISELYLRSRKTTRPDPVNPPASSYAIGQLQSTEGDGTDVCAICQLALCEGTKEMPCEHCFHEQCITNWLQIHNTCPCCRCEVESCNPRYNRLNHHQMKGEVREEAMMKAEGVGKQWVEVCNIRELMNTVSESGARCFMTDATGTRRLAWGTEYYDADFRPLF</sequence>
<feature type="compositionally biased region" description="Polar residues" evidence="5">
    <location>
        <begin position="39"/>
        <end position="53"/>
    </location>
</feature>